<dbReference type="AlphaFoldDB" id="A0A8T2TUZ7"/>
<dbReference type="Proteomes" id="UP000825935">
    <property type="component" value="Chromosome 11"/>
</dbReference>
<reference evidence="1" key="1">
    <citation type="submission" date="2021-08" db="EMBL/GenBank/DDBJ databases">
        <title>WGS assembly of Ceratopteris richardii.</title>
        <authorList>
            <person name="Marchant D.B."/>
            <person name="Chen G."/>
            <person name="Jenkins J."/>
            <person name="Shu S."/>
            <person name="Leebens-Mack J."/>
            <person name="Grimwood J."/>
            <person name="Schmutz J."/>
            <person name="Soltis P."/>
            <person name="Soltis D."/>
            <person name="Chen Z.-H."/>
        </authorList>
    </citation>
    <scope>NUCLEOTIDE SEQUENCE</scope>
    <source>
        <strain evidence="1">Whitten #5841</strain>
        <tissue evidence="1">Leaf</tissue>
    </source>
</reference>
<proteinExistence type="predicted"/>
<sequence>MWKKLVVCHVHDKLLQRAAVLMWMFDPTLLSLHRMRCMSLHIMMHNGDLHVKVQDTFSRLRYQYVHPPLRCLHC</sequence>
<comment type="caution">
    <text evidence="1">The sequence shown here is derived from an EMBL/GenBank/DDBJ whole genome shotgun (WGS) entry which is preliminary data.</text>
</comment>
<evidence type="ECO:0000313" key="1">
    <source>
        <dbReference type="EMBL" id="KAH7425255.1"/>
    </source>
</evidence>
<keyword evidence="2" id="KW-1185">Reference proteome</keyword>
<gene>
    <name evidence="1" type="ORF">KP509_11G046600</name>
</gene>
<evidence type="ECO:0000313" key="2">
    <source>
        <dbReference type="Proteomes" id="UP000825935"/>
    </source>
</evidence>
<dbReference type="OrthoDB" id="1972753at2759"/>
<accession>A0A8T2TUZ7</accession>
<organism evidence="1 2">
    <name type="scientific">Ceratopteris richardii</name>
    <name type="common">Triangle waterfern</name>
    <dbReference type="NCBI Taxonomy" id="49495"/>
    <lineage>
        <taxon>Eukaryota</taxon>
        <taxon>Viridiplantae</taxon>
        <taxon>Streptophyta</taxon>
        <taxon>Embryophyta</taxon>
        <taxon>Tracheophyta</taxon>
        <taxon>Polypodiopsida</taxon>
        <taxon>Polypodiidae</taxon>
        <taxon>Polypodiales</taxon>
        <taxon>Pteridineae</taxon>
        <taxon>Pteridaceae</taxon>
        <taxon>Parkerioideae</taxon>
        <taxon>Ceratopteris</taxon>
    </lineage>
</organism>
<name>A0A8T2TUZ7_CERRI</name>
<protein>
    <submittedName>
        <fullName evidence="1">Uncharacterized protein</fullName>
    </submittedName>
</protein>
<dbReference type="EMBL" id="CM035416">
    <property type="protein sequence ID" value="KAH7425255.1"/>
    <property type="molecule type" value="Genomic_DNA"/>
</dbReference>